<dbReference type="Pfam" id="PF00583">
    <property type="entry name" value="Acetyltransf_1"/>
    <property type="match status" value="1"/>
</dbReference>
<dbReference type="CDD" id="cd04301">
    <property type="entry name" value="NAT_SF"/>
    <property type="match status" value="1"/>
</dbReference>
<comment type="caution">
    <text evidence="4">The sequence shown here is derived from an EMBL/GenBank/DDBJ whole genome shotgun (WGS) entry which is preliminary data.</text>
</comment>
<evidence type="ECO:0000256" key="2">
    <source>
        <dbReference type="ARBA" id="ARBA00023315"/>
    </source>
</evidence>
<dbReference type="PANTHER" id="PTHR43877">
    <property type="entry name" value="AMINOALKYLPHOSPHONATE N-ACETYLTRANSFERASE-RELATED-RELATED"/>
    <property type="match status" value="1"/>
</dbReference>
<evidence type="ECO:0000256" key="1">
    <source>
        <dbReference type="ARBA" id="ARBA00022679"/>
    </source>
</evidence>
<dbReference type="SUPFAM" id="SSF55729">
    <property type="entry name" value="Acyl-CoA N-acyltransferases (Nat)"/>
    <property type="match status" value="1"/>
</dbReference>
<sequence length="160" mass="17337">MDIRIRAADPSDVQEASKLQRAVIPGDHPYEYARNILCSGTVNLVAIHKGTTIAGYISVLVGGLNPNGQHLWERLRPYLAFVGVLPDLQGQHVGAELIRRALQASDPRGASGMWLECPESAAGFYEKVGFVRVTSEAIEQYTGLTPRGPAYRLASKPLPG</sequence>
<dbReference type="InterPro" id="IPR050832">
    <property type="entry name" value="Bact_Acetyltransf"/>
</dbReference>
<proteinExistence type="predicted"/>
<keyword evidence="5" id="KW-1185">Reference proteome</keyword>
<keyword evidence="1" id="KW-0808">Transferase</keyword>
<evidence type="ECO:0000313" key="4">
    <source>
        <dbReference type="EMBL" id="MBP1473509.1"/>
    </source>
</evidence>
<reference evidence="4 5" key="1">
    <citation type="submission" date="2021-04" db="EMBL/GenBank/DDBJ databases">
        <authorList>
            <person name="Huq M.A."/>
        </authorList>
    </citation>
    <scope>NUCLEOTIDE SEQUENCE [LARGE SCALE GENOMIC DNA]</scope>
    <source>
        <strain evidence="4 5">MAH-13</strain>
    </source>
</reference>
<organism evidence="4 5">
    <name type="scientific">Frateuria flava</name>
    <dbReference type="NCBI Taxonomy" id="2821489"/>
    <lineage>
        <taxon>Bacteria</taxon>
        <taxon>Pseudomonadati</taxon>
        <taxon>Pseudomonadota</taxon>
        <taxon>Gammaproteobacteria</taxon>
        <taxon>Lysobacterales</taxon>
        <taxon>Rhodanobacteraceae</taxon>
        <taxon>Frateuria</taxon>
    </lineage>
</organism>
<protein>
    <submittedName>
        <fullName evidence="4">GNAT family N-acetyltransferase</fullName>
    </submittedName>
</protein>
<dbReference type="Gene3D" id="3.40.630.30">
    <property type="match status" value="1"/>
</dbReference>
<dbReference type="EMBL" id="JAGJRS010000010">
    <property type="protein sequence ID" value="MBP1473509.1"/>
    <property type="molecule type" value="Genomic_DNA"/>
</dbReference>
<dbReference type="PROSITE" id="PS51186">
    <property type="entry name" value="GNAT"/>
    <property type="match status" value="1"/>
</dbReference>
<dbReference type="RefSeq" id="WP_209616361.1">
    <property type="nucleotide sequence ID" value="NZ_JAGJRS010000010.1"/>
</dbReference>
<name>A0ABS4DKD1_9GAMM</name>
<dbReference type="Proteomes" id="UP000823790">
    <property type="component" value="Unassembled WGS sequence"/>
</dbReference>
<dbReference type="PANTHER" id="PTHR43877:SF1">
    <property type="entry name" value="ACETYLTRANSFERASE"/>
    <property type="match status" value="1"/>
</dbReference>
<dbReference type="InterPro" id="IPR000182">
    <property type="entry name" value="GNAT_dom"/>
</dbReference>
<gene>
    <name evidence="4" type="ORF">J7I44_04310</name>
</gene>
<keyword evidence="2" id="KW-0012">Acyltransferase</keyword>
<evidence type="ECO:0000259" key="3">
    <source>
        <dbReference type="PROSITE" id="PS51186"/>
    </source>
</evidence>
<evidence type="ECO:0000313" key="5">
    <source>
        <dbReference type="Proteomes" id="UP000823790"/>
    </source>
</evidence>
<accession>A0ABS4DKD1</accession>
<feature type="domain" description="N-acetyltransferase" evidence="3">
    <location>
        <begin position="3"/>
        <end position="159"/>
    </location>
</feature>
<dbReference type="InterPro" id="IPR016181">
    <property type="entry name" value="Acyl_CoA_acyltransferase"/>
</dbReference>